<gene>
    <name evidence="1" type="ORF">MANES_03G184000v8</name>
</gene>
<accession>A0ACB7I0Z1</accession>
<organism evidence="1 2">
    <name type="scientific">Manihot esculenta</name>
    <name type="common">Cassava</name>
    <name type="synonym">Jatropha manihot</name>
    <dbReference type="NCBI Taxonomy" id="3983"/>
    <lineage>
        <taxon>Eukaryota</taxon>
        <taxon>Viridiplantae</taxon>
        <taxon>Streptophyta</taxon>
        <taxon>Embryophyta</taxon>
        <taxon>Tracheophyta</taxon>
        <taxon>Spermatophyta</taxon>
        <taxon>Magnoliopsida</taxon>
        <taxon>eudicotyledons</taxon>
        <taxon>Gunneridae</taxon>
        <taxon>Pentapetalae</taxon>
        <taxon>rosids</taxon>
        <taxon>fabids</taxon>
        <taxon>Malpighiales</taxon>
        <taxon>Euphorbiaceae</taxon>
        <taxon>Crotonoideae</taxon>
        <taxon>Manihoteae</taxon>
        <taxon>Manihot</taxon>
    </lineage>
</organism>
<reference evidence="2" key="1">
    <citation type="journal article" date="2016" name="Nat. Biotechnol.">
        <title>Sequencing wild and cultivated cassava and related species reveals extensive interspecific hybridization and genetic diversity.</title>
        <authorList>
            <person name="Bredeson J.V."/>
            <person name="Lyons J.B."/>
            <person name="Prochnik S.E."/>
            <person name="Wu G.A."/>
            <person name="Ha C.M."/>
            <person name="Edsinger-Gonzales E."/>
            <person name="Grimwood J."/>
            <person name="Schmutz J."/>
            <person name="Rabbi I.Y."/>
            <person name="Egesi C."/>
            <person name="Nauluvula P."/>
            <person name="Lebot V."/>
            <person name="Ndunguru J."/>
            <person name="Mkamilo G."/>
            <person name="Bart R.S."/>
            <person name="Setter T.L."/>
            <person name="Gleadow R.M."/>
            <person name="Kulakow P."/>
            <person name="Ferguson M.E."/>
            <person name="Rounsley S."/>
            <person name="Rokhsar D.S."/>
        </authorList>
    </citation>
    <scope>NUCLEOTIDE SEQUENCE [LARGE SCALE GENOMIC DNA]</scope>
    <source>
        <strain evidence="2">cv. AM560-2</strain>
    </source>
</reference>
<name>A0ACB7I0Z1_MANES</name>
<evidence type="ECO:0000313" key="1">
    <source>
        <dbReference type="EMBL" id="KAG8658727.1"/>
    </source>
</evidence>
<sequence length="331" mass="34977">MSGSKPGCNNNTCAQFPDNTVTFSGTIGEVGQDVVSIQSTDGSTLGRVVSVPKLIFTCGSTLLLEGLASGVKGMAGLGRTRISLPSQFSAAFSFHRKFAICLSSSTNEKGVVFFGDGPYVLLPGIDVSKFLIYTPLIINPVSTSSSSFEGEPSAEYFIGVKSIEINGKAVPLNSSLLSINKQGFGGTKISTVVPYTVMETSIYNAVTNAFMKELARVPRVAPVAPFGACFKSTNIGSTRLGPAVPQIELIFQRGGGWTIFGANSVVQVKRDVMCLGFVDGGVNPRTSIVIGGRQLEDNILQFDLAASKLGFSSTLLFRRTNCANFNFTSLA</sequence>
<comment type="caution">
    <text evidence="1">The sequence shown here is derived from an EMBL/GenBank/DDBJ whole genome shotgun (WGS) entry which is preliminary data.</text>
</comment>
<evidence type="ECO:0000313" key="2">
    <source>
        <dbReference type="Proteomes" id="UP000091857"/>
    </source>
</evidence>
<dbReference type="EMBL" id="CM004389">
    <property type="protein sequence ID" value="KAG8658727.1"/>
    <property type="molecule type" value="Genomic_DNA"/>
</dbReference>
<keyword evidence="2" id="KW-1185">Reference proteome</keyword>
<proteinExistence type="predicted"/>
<protein>
    <submittedName>
        <fullName evidence="1">Uncharacterized protein</fullName>
    </submittedName>
</protein>
<dbReference type="Proteomes" id="UP000091857">
    <property type="component" value="Chromosome 3"/>
</dbReference>